<dbReference type="Gene3D" id="1.20.120.530">
    <property type="entry name" value="GntR ligand-binding domain-like"/>
    <property type="match status" value="1"/>
</dbReference>
<evidence type="ECO:0000256" key="2">
    <source>
        <dbReference type="ARBA" id="ARBA00023125"/>
    </source>
</evidence>
<dbReference type="Pfam" id="PF07729">
    <property type="entry name" value="FCD"/>
    <property type="match status" value="1"/>
</dbReference>
<proteinExistence type="predicted"/>
<dbReference type="RefSeq" id="WP_345152998.1">
    <property type="nucleotide sequence ID" value="NZ_BAABEO010000024.1"/>
</dbReference>
<comment type="caution">
    <text evidence="5">The sequence shown here is derived from an EMBL/GenBank/DDBJ whole genome shotgun (WGS) entry which is preliminary data.</text>
</comment>
<protein>
    <submittedName>
        <fullName evidence="5">GntR family transcriptional regulator</fullName>
    </submittedName>
</protein>
<feature type="domain" description="HTH gntR-type" evidence="4">
    <location>
        <begin position="10"/>
        <end position="77"/>
    </location>
</feature>
<dbReference type="InterPro" id="IPR000524">
    <property type="entry name" value="Tscrpt_reg_HTH_GntR"/>
</dbReference>
<dbReference type="SMART" id="SM00345">
    <property type="entry name" value="HTH_GNTR"/>
    <property type="match status" value="1"/>
</dbReference>
<dbReference type="CDD" id="cd07377">
    <property type="entry name" value="WHTH_GntR"/>
    <property type="match status" value="1"/>
</dbReference>
<dbReference type="InterPro" id="IPR011711">
    <property type="entry name" value="GntR_C"/>
</dbReference>
<keyword evidence="2" id="KW-0238">DNA-binding</keyword>
<dbReference type="PANTHER" id="PTHR43537">
    <property type="entry name" value="TRANSCRIPTIONAL REGULATOR, GNTR FAMILY"/>
    <property type="match status" value="1"/>
</dbReference>
<name>A0ABP7CSZ6_9MICC</name>
<evidence type="ECO:0000256" key="1">
    <source>
        <dbReference type="ARBA" id="ARBA00023015"/>
    </source>
</evidence>
<evidence type="ECO:0000259" key="4">
    <source>
        <dbReference type="PROSITE" id="PS50949"/>
    </source>
</evidence>
<dbReference type="Gene3D" id="1.10.10.10">
    <property type="entry name" value="Winged helix-like DNA-binding domain superfamily/Winged helix DNA-binding domain"/>
    <property type="match status" value="1"/>
</dbReference>
<gene>
    <name evidence="5" type="ORF">GCM10023081_36160</name>
</gene>
<dbReference type="InterPro" id="IPR036390">
    <property type="entry name" value="WH_DNA-bd_sf"/>
</dbReference>
<dbReference type="InterPro" id="IPR008920">
    <property type="entry name" value="TF_FadR/GntR_C"/>
</dbReference>
<reference evidence="6" key="1">
    <citation type="journal article" date="2019" name="Int. J. Syst. Evol. Microbiol.">
        <title>The Global Catalogue of Microorganisms (GCM) 10K type strain sequencing project: providing services to taxonomists for standard genome sequencing and annotation.</title>
        <authorList>
            <consortium name="The Broad Institute Genomics Platform"/>
            <consortium name="The Broad Institute Genome Sequencing Center for Infectious Disease"/>
            <person name="Wu L."/>
            <person name="Ma J."/>
        </authorList>
    </citation>
    <scope>NUCLEOTIDE SEQUENCE [LARGE SCALE GENOMIC DNA]</scope>
    <source>
        <strain evidence="6">JCM 30742</strain>
    </source>
</reference>
<keyword evidence="3" id="KW-0804">Transcription</keyword>
<dbReference type="PROSITE" id="PS50949">
    <property type="entry name" value="HTH_GNTR"/>
    <property type="match status" value="1"/>
</dbReference>
<dbReference type="InterPro" id="IPR036388">
    <property type="entry name" value="WH-like_DNA-bd_sf"/>
</dbReference>
<evidence type="ECO:0000313" key="6">
    <source>
        <dbReference type="Proteomes" id="UP001500752"/>
    </source>
</evidence>
<keyword evidence="6" id="KW-1185">Reference proteome</keyword>
<dbReference type="Pfam" id="PF00392">
    <property type="entry name" value="GntR"/>
    <property type="match status" value="1"/>
</dbReference>
<dbReference type="SMART" id="SM00895">
    <property type="entry name" value="FCD"/>
    <property type="match status" value="1"/>
</dbReference>
<dbReference type="SUPFAM" id="SSF46785">
    <property type="entry name" value="Winged helix' DNA-binding domain"/>
    <property type="match status" value="1"/>
</dbReference>
<evidence type="ECO:0000256" key="3">
    <source>
        <dbReference type="ARBA" id="ARBA00023163"/>
    </source>
</evidence>
<sequence length="227" mass="24951">MALRKLEPGALVGEQVFDAIHGAIMSGDLPAGHRLRIRDLAAELGTSVMPVREAIRRLEENGLAEAIPYKGAVVKGFTLEELLHVYAVRRLLEVEATRLGAAAVTAPMLDDMRFEYRSMREALAEGRIADYLDHDERLLALLYAASGNPVLVEMIRTLWRRCRSYKIVGAQRAVESGESALLWTYQEKLLEAASAHDPDAAARISDDSVAAATERIRATLVGSFHVS</sequence>
<accession>A0ABP7CSZ6</accession>
<organism evidence="5 6">
    <name type="scientific">Arthrobacter ginkgonis</name>
    <dbReference type="NCBI Taxonomy" id="1630594"/>
    <lineage>
        <taxon>Bacteria</taxon>
        <taxon>Bacillati</taxon>
        <taxon>Actinomycetota</taxon>
        <taxon>Actinomycetes</taxon>
        <taxon>Micrococcales</taxon>
        <taxon>Micrococcaceae</taxon>
        <taxon>Arthrobacter</taxon>
    </lineage>
</organism>
<dbReference type="SUPFAM" id="SSF48008">
    <property type="entry name" value="GntR ligand-binding domain-like"/>
    <property type="match status" value="1"/>
</dbReference>
<dbReference type="PANTHER" id="PTHR43537:SF24">
    <property type="entry name" value="GLUCONATE OPERON TRANSCRIPTIONAL REPRESSOR"/>
    <property type="match status" value="1"/>
</dbReference>
<evidence type="ECO:0000313" key="5">
    <source>
        <dbReference type="EMBL" id="GAA3695759.1"/>
    </source>
</evidence>
<dbReference type="Proteomes" id="UP001500752">
    <property type="component" value="Unassembled WGS sequence"/>
</dbReference>
<dbReference type="EMBL" id="BAABEO010000024">
    <property type="protein sequence ID" value="GAA3695759.1"/>
    <property type="molecule type" value="Genomic_DNA"/>
</dbReference>
<keyword evidence="1" id="KW-0805">Transcription regulation</keyword>